<feature type="compositionally biased region" description="Basic and acidic residues" evidence="1">
    <location>
        <begin position="13"/>
        <end position="24"/>
    </location>
</feature>
<reference evidence="2 3" key="1">
    <citation type="submission" date="2024-03" db="EMBL/GenBank/DDBJ databases">
        <title>The Acrasis kona genome and developmental transcriptomes reveal deep origins of eukaryotic multicellular pathways.</title>
        <authorList>
            <person name="Sheikh S."/>
            <person name="Fu C.-J."/>
            <person name="Brown M.W."/>
            <person name="Baldauf S.L."/>
        </authorList>
    </citation>
    <scope>NUCLEOTIDE SEQUENCE [LARGE SCALE GENOMIC DNA]</scope>
    <source>
        <strain evidence="2 3">ATCC MYA-3509</strain>
    </source>
</reference>
<comment type="caution">
    <text evidence="2">The sequence shown here is derived from an EMBL/GenBank/DDBJ whole genome shotgun (WGS) entry which is preliminary data.</text>
</comment>
<evidence type="ECO:0000256" key="1">
    <source>
        <dbReference type="SAM" id="MobiDB-lite"/>
    </source>
</evidence>
<dbReference type="Proteomes" id="UP001431209">
    <property type="component" value="Unassembled WGS sequence"/>
</dbReference>
<keyword evidence="3" id="KW-1185">Reference proteome</keyword>
<sequence length="520" mass="60453">MVFDGIRKSLDIPSRKSLDKRQISPRDGVPKLPRVQPPQFETLDVPVYSENDDGEVEEEQEFEEFEFDEDMDLGDAEREPDSQDEQKTFDAALECVYLPIHSQIEQSFSLPTCSDLFNCLKKAFRYNPKLIERSWKNVQNDCFPSLTGQYNQPIENSAKDVVLDLLRQRKNVIEKDLDPFYTKNSFQTDKEFVSWKKETLSIIDAMTASANAARTKRFESKARVNVEGIRLGKNKTLFGISSSMEVLYKLKTSAQSEKDYLLESKSSTGDIDRDSDITFEVDFEEEFITTNVDLSTILTIRFYYKSFKVARFAQVDIKLSDFISKIEPLSGCWGRQQFTEEFEILSSENNHPIGFTTVTINLQYQKFPQVAVQSKPYRDTTNYQELFQILINRLLSSKKINSTNMPQDGSLFDYSESWIIQEYCSRYNISEVTKRLCILTCLQSRPDLLSACSNYFKQGFDFLHANQEHSFCHTTKSESKKFHQLLQKSNSTLETILQNIQKYIKRKFKSKRCTRIVINY</sequence>
<gene>
    <name evidence="2" type="ORF">AKO1_006987</name>
</gene>
<dbReference type="AlphaFoldDB" id="A0AAW2YUG6"/>
<accession>A0AAW2YUG6</accession>
<feature type="compositionally biased region" description="Acidic residues" evidence="1">
    <location>
        <begin position="50"/>
        <end position="74"/>
    </location>
</feature>
<feature type="region of interest" description="Disordered" evidence="1">
    <location>
        <begin position="13"/>
        <end position="85"/>
    </location>
</feature>
<dbReference type="EMBL" id="JAOPGA020000683">
    <property type="protein sequence ID" value="KAL0480729.1"/>
    <property type="molecule type" value="Genomic_DNA"/>
</dbReference>
<organism evidence="2 3">
    <name type="scientific">Acrasis kona</name>
    <dbReference type="NCBI Taxonomy" id="1008807"/>
    <lineage>
        <taxon>Eukaryota</taxon>
        <taxon>Discoba</taxon>
        <taxon>Heterolobosea</taxon>
        <taxon>Tetramitia</taxon>
        <taxon>Eutetramitia</taxon>
        <taxon>Acrasidae</taxon>
        <taxon>Acrasis</taxon>
    </lineage>
</organism>
<evidence type="ECO:0000313" key="2">
    <source>
        <dbReference type="EMBL" id="KAL0480729.1"/>
    </source>
</evidence>
<protein>
    <submittedName>
        <fullName evidence="2">GuaAB</fullName>
    </submittedName>
</protein>
<proteinExistence type="predicted"/>
<name>A0AAW2YUG6_9EUKA</name>
<evidence type="ECO:0000313" key="3">
    <source>
        <dbReference type="Proteomes" id="UP001431209"/>
    </source>
</evidence>
<feature type="compositionally biased region" description="Basic and acidic residues" evidence="1">
    <location>
        <begin position="75"/>
        <end position="85"/>
    </location>
</feature>